<dbReference type="STRING" id="1123282.SAMN02745823_01828"/>
<dbReference type="InterPro" id="IPR007167">
    <property type="entry name" value="Fe-transptr_FeoA-like"/>
</dbReference>
<evidence type="ECO:0000256" key="1">
    <source>
        <dbReference type="ARBA" id="ARBA00023004"/>
    </source>
</evidence>
<dbReference type="PANTHER" id="PTHR43151:SF1">
    <property type="entry name" value="SSR2333 PROTEIN"/>
    <property type="match status" value="1"/>
</dbReference>
<reference evidence="3 4" key="1">
    <citation type="submission" date="2016-11" db="EMBL/GenBank/DDBJ databases">
        <authorList>
            <person name="Jaros S."/>
            <person name="Januszkiewicz K."/>
            <person name="Wedrychowicz H."/>
        </authorList>
    </citation>
    <scope>NUCLEOTIDE SEQUENCE [LARGE SCALE GENOMIC DNA]</scope>
    <source>
        <strain evidence="3 4">DSM 10068</strain>
    </source>
</reference>
<dbReference type="GO" id="GO:0046914">
    <property type="term" value="F:transition metal ion binding"/>
    <property type="evidence" value="ECO:0007669"/>
    <property type="project" value="InterPro"/>
</dbReference>
<dbReference type="SMART" id="SM00899">
    <property type="entry name" value="FeoA"/>
    <property type="match status" value="1"/>
</dbReference>
<keyword evidence="4" id="KW-1185">Reference proteome</keyword>
<evidence type="ECO:0000259" key="2">
    <source>
        <dbReference type="SMART" id="SM00899"/>
    </source>
</evidence>
<dbReference type="EMBL" id="FQXV01000005">
    <property type="protein sequence ID" value="SHH99318.1"/>
    <property type="molecule type" value="Genomic_DNA"/>
</dbReference>
<dbReference type="Proteomes" id="UP000183995">
    <property type="component" value="Unassembled WGS sequence"/>
</dbReference>
<dbReference type="AlphaFoldDB" id="A0A1M5XID9"/>
<dbReference type="InterPro" id="IPR038157">
    <property type="entry name" value="FeoA_core_dom"/>
</dbReference>
<dbReference type="InterPro" id="IPR053184">
    <property type="entry name" value="FeoA-like"/>
</dbReference>
<feature type="domain" description="Ferrous iron transporter FeoA-like" evidence="2">
    <location>
        <begin position="28"/>
        <end position="97"/>
    </location>
</feature>
<evidence type="ECO:0000313" key="3">
    <source>
        <dbReference type="EMBL" id="SHH99318.1"/>
    </source>
</evidence>
<organism evidence="3 4">
    <name type="scientific">Sporobacter termitidis DSM 10068</name>
    <dbReference type="NCBI Taxonomy" id="1123282"/>
    <lineage>
        <taxon>Bacteria</taxon>
        <taxon>Bacillati</taxon>
        <taxon>Bacillota</taxon>
        <taxon>Clostridia</taxon>
        <taxon>Eubacteriales</taxon>
        <taxon>Oscillospiraceae</taxon>
        <taxon>Sporobacter</taxon>
    </lineage>
</organism>
<accession>A0A1M5XID9</accession>
<dbReference type="Gene3D" id="2.30.30.90">
    <property type="match status" value="1"/>
</dbReference>
<dbReference type="InterPro" id="IPR008988">
    <property type="entry name" value="Transcriptional_repressor_C"/>
</dbReference>
<dbReference type="Pfam" id="PF04023">
    <property type="entry name" value="FeoA"/>
    <property type="match status" value="1"/>
</dbReference>
<evidence type="ECO:0000313" key="4">
    <source>
        <dbReference type="Proteomes" id="UP000183995"/>
    </source>
</evidence>
<keyword evidence="1" id="KW-0408">Iron</keyword>
<dbReference type="PANTHER" id="PTHR43151">
    <property type="entry name" value="FEOA FAMILY PROTEIN"/>
    <property type="match status" value="1"/>
</dbReference>
<gene>
    <name evidence="3" type="ORF">SAMN02745823_01828</name>
</gene>
<dbReference type="RefSeq" id="WP_242941176.1">
    <property type="nucleotide sequence ID" value="NZ_FQXV01000005.1"/>
</dbReference>
<sequence length="97" mass="10365">MAMNYAVSHAGLRSEACDAPAEFSRSPVPLSFVNAGDVVHIKTIRGKDETRRFLANMGFVDDAEVSVISEQSGNVIVSVKGTRIAISKTLASRVLTV</sequence>
<dbReference type="SUPFAM" id="SSF50037">
    <property type="entry name" value="C-terminal domain of transcriptional repressors"/>
    <property type="match status" value="1"/>
</dbReference>
<name>A0A1M5XID9_9FIRM</name>
<protein>
    <submittedName>
        <fullName evidence="3">Ferrous iron transport protein A</fullName>
    </submittedName>
</protein>
<proteinExistence type="predicted"/>